<comment type="function">
    <text evidence="7 8">Transfers a succinyl group from succinyl-CoA to L-homoserine, forming succinyl-L-homoserine.</text>
</comment>
<evidence type="ECO:0000256" key="1">
    <source>
        <dbReference type="ARBA" id="ARBA00004496"/>
    </source>
</evidence>
<evidence type="ECO:0000313" key="10">
    <source>
        <dbReference type="EMBL" id="PQJ53405.1"/>
    </source>
</evidence>
<feature type="active site" description="Acyl-thioester intermediate" evidence="8 9">
    <location>
        <position position="141"/>
    </location>
</feature>
<evidence type="ECO:0000256" key="6">
    <source>
        <dbReference type="ARBA" id="ARBA00051253"/>
    </source>
</evidence>
<comment type="caution">
    <text evidence="8">Lacks conserved residue(s) required for the propagation of feature annotation.</text>
</comment>
<dbReference type="PIRSF" id="PIRSF000450">
    <property type="entry name" value="H_ser_succinyltr"/>
    <property type="match status" value="1"/>
</dbReference>
<dbReference type="NCBIfam" id="TIGR01001">
    <property type="entry name" value="metA"/>
    <property type="match status" value="1"/>
</dbReference>
<keyword evidence="11" id="KW-1185">Reference proteome</keyword>
<dbReference type="PANTHER" id="PTHR20919">
    <property type="entry name" value="HOMOSERINE O-SUCCINYLTRANSFERASE"/>
    <property type="match status" value="1"/>
</dbReference>
<keyword evidence="5 8" id="KW-0012">Acyltransferase</keyword>
<keyword evidence="4 8" id="KW-0808">Transferase</keyword>
<protein>
    <recommendedName>
        <fullName evidence="8">Homoserine O-succinyltransferase</fullName>
        <shortName evidence="8">HST</shortName>
        <ecNumber evidence="8">2.3.1.46</ecNumber>
    </recommendedName>
    <alternativeName>
        <fullName evidence="8">Homoserine transsuccinylase</fullName>
        <shortName evidence="8">HTS</shortName>
    </alternativeName>
</protein>
<dbReference type="RefSeq" id="WP_105051885.1">
    <property type="nucleotide sequence ID" value="NZ_BMYG01000003.1"/>
</dbReference>
<reference evidence="10 11" key="1">
    <citation type="submission" date="2016-12" db="EMBL/GenBank/DDBJ databases">
        <title>Diversity of luminous bacteria.</title>
        <authorList>
            <person name="Yoshizawa S."/>
            <person name="Kogure K."/>
        </authorList>
    </citation>
    <scope>NUCLEOTIDE SEQUENCE [LARGE SCALE GENOMIC DNA]</scope>
    <source>
        <strain evidence="10 11">SA4-48</strain>
    </source>
</reference>
<dbReference type="CDD" id="cd03131">
    <property type="entry name" value="GATase1_HTS"/>
    <property type="match status" value="1"/>
</dbReference>
<evidence type="ECO:0000313" key="11">
    <source>
        <dbReference type="Proteomes" id="UP000239007"/>
    </source>
</evidence>
<keyword evidence="3 8" id="KW-0028">Amino-acid biosynthesis</keyword>
<dbReference type="FunFam" id="3.40.50.880:FF:000004">
    <property type="entry name" value="Homoserine O-succinyltransferase"/>
    <property type="match status" value="1"/>
</dbReference>
<evidence type="ECO:0000256" key="8">
    <source>
        <dbReference type="HAMAP-Rule" id="MF_00295"/>
    </source>
</evidence>
<feature type="site" description="Important for acyl-CoA specificity" evidence="8">
    <location>
        <position position="110"/>
    </location>
</feature>
<evidence type="ECO:0000256" key="3">
    <source>
        <dbReference type="ARBA" id="ARBA00022605"/>
    </source>
</evidence>
<dbReference type="AlphaFoldDB" id="A0A2S7UUJ8"/>
<comment type="caution">
    <text evidence="10">The sequence shown here is derived from an EMBL/GenBank/DDBJ whole genome shotgun (WGS) entry which is preliminary data.</text>
</comment>
<dbReference type="EC" id="2.3.1.46" evidence="8"/>
<keyword evidence="8" id="KW-0486">Methionine biosynthesis</keyword>
<comment type="pathway">
    <text evidence="8">Amino-acid biosynthesis; L-methionine biosynthesis via de novo pathway; O-succinyl-L-homoserine from L-homoserine: step 1/1.</text>
</comment>
<sequence length="313" mass="36158">MPIRVPDKLPAIDALKQENIYVMPAHRADTQDIRPMQVAVLNLMPDKITTEVQLVRLLSNSPLQVNIELVRLEHQAKTTSEAHLDNFYRYFNDIKDKNYDGLIITGAPLGLKNYEDITYWPQLKEVLEWAEQHVTSTLYLCWAAHAAIYYHYGIKHEIRDTKLSGIYKHKKWESKAPIMRGFDDVFFAPHSRYGEVPIDKLNQEPDLITISGSDEVGAYLMQNQSGTRVFITGHPEYDRATLHDEYVRDLEAGLAPDIPVNYYPNNDPNLGPEKSWQAHGYLLFSNWLNYNVYQKTPYNLSQVSENVRTDNFA</sequence>
<dbReference type="OrthoDB" id="9772423at2"/>
<evidence type="ECO:0000256" key="9">
    <source>
        <dbReference type="PIRSR" id="PIRSR000450-1"/>
    </source>
</evidence>
<comment type="catalytic activity">
    <reaction evidence="6 8">
        <text>L-homoserine + succinyl-CoA = O-succinyl-L-homoserine + CoA</text>
        <dbReference type="Rhea" id="RHEA:22008"/>
        <dbReference type="ChEBI" id="CHEBI:57287"/>
        <dbReference type="ChEBI" id="CHEBI:57292"/>
        <dbReference type="ChEBI" id="CHEBI:57476"/>
        <dbReference type="ChEBI" id="CHEBI:57661"/>
        <dbReference type="EC" id="2.3.1.46"/>
    </reaction>
</comment>
<evidence type="ECO:0000256" key="5">
    <source>
        <dbReference type="ARBA" id="ARBA00023315"/>
    </source>
</evidence>
<dbReference type="Pfam" id="PF04204">
    <property type="entry name" value="HTS"/>
    <property type="match status" value="1"/>
</dbReference>
<proteinExistence type="inferred from homology"/>
<dbReference type="EMBL" id="MSCH01000003">
    <property type="protein sequence ID" value="PQJ53405.1"/>
    <property type="molecule type" value="Genomic_DNA"/>
</dbReference>
<feature type="binding site" evidence="8">
    <location>
        <position position="191"/>
    </location>
    <ligand>
        <name>substrate</name>
    </ligand>
</feature>
<dbReference type="HAMAP" id="MF_00295">
    <property type="entry name" value="MetA_acyltransf"/>
    <property type="match status" value="1"/>
</dbReference>
<dbReference type="GO" id="GO:0005737">
    <property type="term" value="C:cytoplasm"/>
    <property type="evidence" value="ECO:0007669"/>
    <property type="project" value="UniProtKB-SubCell"/>
</dbReference>
<accession>A0A2S7UUJ8</accession>
<comment type="subcellular location">
    <subcellularLocation>
        <location evidence="1 8">Cytoplasm</location>
    </subcellularLocation>
</comment>
<dbReference type="InterPro" id="IPR029062">
    <property type="entry name" value="Class_I_gatase-like"/>
</dbReference>
<dbReference type="PANTHER" id="PTHR20919:SF0">
    <property type="entry name" value="HOMOSERINE O-SUCCINYLTRANSFERASE"/>
    <property type="match status" value="1"/>
</dbReference>
<dbReference type="GO" id="GO:0008899">
    <property type="term" value="F:homoserine O-succinyltransferase activity"/>
    <property type="evidence" value="ECO:0007669"/>
    <property type="project" value="UniProtKB-EC"/>
</dbReference>
<keyword evidence="2 8" id="KW-0963">Cytoplasm</keyword>
<name>A0A2S7UUJ8_9GAMM</name>
<feature type="binding site" evidence="8">
    <location>
        <position position="248"/>
    </location>
    <ligand>
        <name>substrate</name>
    </ligand>
</feature>
<gene>
    <name evidence="8" type="primary">metAS</name>
    <name evidence="10" type="ORF">BTO11_06770</name>
</gene>
<dbReference type="Proteomes" id="UP000239007">
    <property type="component" value="Unassembled WGS sequence"/>
</dbReference>
<feature type="active site" evidence="8">
    <location>
        <position position="236"/>
    </location>
</feature>
<dbReference type="InterPro" id="IPR033752">
    <property type="entry name" value="MetA_family"/>
</dbReference>
<evidence type="ECO:0000256" key="2">
    <source>
        <dbReference type="ARBA" id="ARBA00022490"/>
    </source>
</evidence>
<dbReference type="GO" id="GO:0019281">
    <property type="term" value="P:L-methionine biosynthetic process from homoserine via O-succinyl-L-homoserine and cystathionine"/>
    <property type="evidence" value="ECO:0007669"/>
    <property type="project" value="InterPro"/>
</dbReference>
<comment type="similarity">
    <text evidence="8">Belongs to the MetA family.</text>
</comment>
<dbReference type="InterPro" id="IPR005697">
    <property type="entry name" value="HST_MetA"/>
</dbReference>
<dbReference type="SUPFAM" id="SSF52317">
    <property type="entry name" value="Class I glutamine amidotransferase-like"/>
    <property type="match status" value="1"/>
</dbReference>
<feature type="site" description="Important for substrate specificity" evidence="8">
    <location>
        <position position="191"/>
    </location>
</feature>
<dbReference type="UniPathway" id="UPA00051">
    <property type="reaction ID" value="UER00075"/>
</dbReference>
<organism evidence="10 11">
    <name type="scientific">Psychrosphaera saromensis</name>
    <dbReference type="NCBI Taxonomy" id="716813"/>
    <lineage>
        <taxon>Bacteria</taxon>
        <taxon>Pseudomonadati</taxon>
        <taxon>Pseudomonadota</taxon>
        <taxon>Gammaproteobacteria</taxon>
        <taxon>Alteromonadales</taxon>
        <taxon>Pseudoalteromonadaceae</taxon>
        <taxon>Psychrosphaera</taxon>
    </lineage>
</organism>
<feature type="binding site" evidence="8">
    <location>
        <position position="162"/>
    </location>
    <ligand>
        <name>substrate</name>
    </ligand>
</feature>
<feature type="active site" description="Proton acceptor" evidence="8">
    <location>
        <position position="234"/>
    </location>
</feature>
<evidence type="ECO:0000256" key="4">
    <source>
        <dbReference type="ARBA" id="ARBA00022679"/>
    </source>
</evidence>
<dbReference type="Gene3D" id="3.40.50.880">
    <property type="match status" value="1"/>
</dbReference>
<dbReference type="GO" id="GO:0004414">
    <property type="term" value="F:homoserine O-acetyltransferase activity"/>
    <property type="evidence" value="ECO:0007669"/>
    <property type="project" value="UniProtKB-UniRule"/>
</dbReference>
<evidence type="ECO:0000256" key="7">
    <source>
        <dbReference type="ARBA" id="ARBA00053298"/>
    </source>
</evidence>